<reference evidence="3 4" key="1">
    <citation type="submission" date="2016-01" db="EMBL/GenBank/DDBJ databases">
        <authorList>
            <person name="Oliw E.H."/>
        </authorList>
    </citation>
    <scope>NUCLEOTIDE SEQUENCE [LARGE SCALE GENOMIC DNA]</scope>
    <source>
        <strain evidence="3 4">Kerr 14</strain>
    </source>
</reference>
<comment type="similarity">
    <text evidence="1">Belongs to the short-chain dehydrogenases/reductases (SDR) family.</text>
</comment>
<dbReference type="GO" id="GO:0030497">
    <property type="term" value="P:fatty acid elongation"/>
    <property type="evidence" value="ECO:0007669"/>
    <property type="project" value="TreeGrafter"/>
</dbReference>
<dbReference type="SUPFAM" id="SSF51735">
    <property type="entry name" value="NAD(P)-binding Rossmann-fold domains"/>
    <property type="match status" value="1"/>
</dbReference>
<dbReference type="FunFam" id="3.40.50.720:FF:000084">
    <property type="entry name" value="Short-chain dehydrogenase reductase"/>
    <property type="match status" value="1"/>
</dbReference>
<dbReference type="InterPro" id="IPR057326">
    <property type="entry name" value="KR_dom"/>
</dbReference>
<sequence>MTQEKTGTKGAVAITGGASGIGFSTAQLLMARGWQPWLLDLKREALDIACEKLGIDLSRGIVCNVADEASIERAFAALTANGADHAVDLVAVVNSAGIGIDKLSVDTSVEEFRRIVDVNLVGSFAVARTAARYWLERDIAGSIVNISSVSGMCGNRGRSAYGASKGGVNLLTMVMANELGQSGIRVNAIAPGPVDTPLTQAVHTENVRDQWHSRVPMHRYGRTDEIASAVAFLVSDDASYINGQVLAVDGGFITAGLAV</sequence>
<name>A0A1S7QZI5_AGRTU</name>
<dbReference type="Pfam" id="PF13561">
    <property type="entry name" value="adh_short_C2"/>
    <property type="match status" value="1"/>
</dbReference>
<dbReference type="InterPro" id="IPR020904">
    <property type="entry name" value="Sc_DH/Rdtase_CS"/>
</dbReference>
<feature type="domain" description="Ketoreductase" evidence="2">
    <location>
        <begin position="10"/>
        <end position="192"/>
    </location>
</feature>
<protein>
    <submittedName>
        <fullName evidence="3">3-oxoacyl-acyl-carrier-protein reductase</fullName>
    </submittedName>
</protein>
<dbReference type="PRINTS" id="PR00081">
    <property type="entry name" value="GDHRDH"/>
</dbReference>
<dbReference type="CDD" id="cd05233">
    <property type="entry name" value="SDR_c"/>
    <property type="match status" value="1"/>
</dbReference>
<dbReference type="GO" id="GO:0016616">
    <property type="term" value="F:oxidoreductase activity, acting on the CH-OH group of donors, NAD or NADP as acceptor"/>
    <property type="evidence" value="ECO:0007669"/>
    <property type="project" value="UniProtKB-ARBA"/>
</dbReference>
<dbReference type="InterPro" id="IPR036291">
    <property type="entry name" value="NAD(P)-bd_dom_sf"/>
</dbReference>
<dbReference type="Gene3D" id="3.40.50.720">
    <property type="entry name" value="NAD(P)-binding Rossmann-like Domain"/>
    <property type="match status" value="1"/>
</dbReference>
<evidence type="ECO:0000313" key="3">
    <source>
        <dbReference type="EMBL" id="CUX44257.1"/>
    </source>
</evidence>
<dbReference type="AlphaFoldDB" id="A0A1S7QZI5"/>
<dbReference type="EMBL" id="FBWC01000019">
    <property type="protein sequence ID" value="CUX44257.1"/>
    <property type="molecule type" value="Genomic_DNA"/>
</dbReference>
<evidence type="ECO:0000313" key="4">
    <source>
        <dbReference type="Proteomes" id="UP000191897"/>
    </source>
</evidence>
<proteinExistence type="inferred from homology"/>
<evidence type="ECO:0000259" key="2">
    <source>
        <dbReference type="SMART" id="SM00822"/>
    </source>
</evidence>
<dbReference type="RefSeq" id="WP_080866687.1">
    <property type="nucleotide sequence ID" value="NZ_LT009731.1"/>
</dbReference>
<dbReference type="InterPro" id="IPR002347">
    <property type="entry name" value="SDR_fam"/>
</dbReference>
<dbReference type="Proteomes" id="UP000191897">
    <property type="component" value="Unassembled WGS sequence"/>
</dbReference>
<dbReference type="PROSITE" id="PS00061">
    <property type="entry name" value="ADH_SHORT"/>
    <property type="match status" value="1"/>
</dbReference>
<gene>
    <name evidence="3" type="ORF">AGR4C_Lc10079</name>
</gene>
<dbReference type="PANTHER" id="PTHR42760:SF123">
    <property type="entry name" value="OXIDOREDUCTASE"/>
    <property type="match status" value="1"/>
</dbReference>
<dbReference type="PRINTS" id="PR00080">
    <property type="entry name" value="SDRFAMILY"/>
</dbReference>
<accession>A0A1S7QZI5</accession>
<dbReference type="PANTHER" id="PTHR42760">
    <property type="entry name" value="SHORT-CHAIN DEHYDROGENASES/REDUCTASES FAMILY MEMBER"/>
    <property type="match status" value="1"/>
</dbReference>
<dbReference type="SMART" id="SM00822">
    <property type="entry name" value="PKS_KR"/>
    <property type="match status" value="1"/>
</dbReference>
<evidence type="ECO:0000256" key="1">
    <source>
        <dbReference type="ARBA" id="ARBA00006484"/>
    </source>
</evidence>
<organism evidence="3 4">
    <name type="scientific">Agrobacterium tumefaciens str. Kerr 14</name>
    <dbReference type="NCBI Taxonomy" id="1183424"/>
    <lineage>
        <taxon>Bacteria</taxon>
        <taxon>Pseudomonadati</taxon>
        <taxon>Pseudomonadota</taxon>
        <taxon>Alphaproteobacteria</taxon>
        <taxon>Hyphomicrobiales</taxon>
        <taxon>Rhizobiaceae</taxon>
        <taxon>Rhizobium/Agrobacterium group</taxon>
        <taxon>Agrobacterium</taxon>
        <taxon>Agrobacterium tumefaciens complex</taxon>
    </lineage>
</organism>